<evidence type="ECO:0000256" key="2">
    <source>
        <dbReference type="ARBA" id="ARBA00011255"/>
    </source>
</evidence>
<dbReference type="Pfam" id="PF07195">
    <property type="entry name" value="FliD_C"/>
    <property type="match status" value="1"/>
</dbReference>
<dbReference type="Proteomes" id="UP000236449">
    <property type="component" value="Unassembled WGS sequence"/>
</dbReference>
<dbReference type="GO" id="GO:0009424">
    <property type="term" value="C:bacterial-type flagellum hook"/>
    <property type="evidence" value="ECO:0007669"/>
    <property type="project" value="UniProtKB-UniRule"/>
</dbReference>
<comment type="similarity">
    <text evidence="1 5">Belongs to the FliD family.</text>
</comment>
<comment type="subunit">
    <text evidence="2 5">Homopentamer.</text>
</comment>
<comment type="caution">
    <text evidence="8">The sequence shown here is derived from an EMBL/GenBank/DDBJ whole genome shotgun (WGS) entry which is preliminary data.</text>
</comment>
<dbReference type="PANTHER" id="PTHR30288">
    <property type="entry name" value="FLAGELLAR CAP/ASSEMBLY PROTEIN FLID"/>
    <property type="match status" value="1"/>
</dbReference>
<reference evidence="8 9" key="1">
    <citation type="submission" date="2018-01" db="EMBL/GenBank/DDBJ databases">
        <title>Draft genome sequences of six Vibrio diazotrophicus strains isolated from deep-sea sediments of the Baltic Sea.</title>
        <authorList>
            <person name="Castillo D."/>
            <person name="Vandieken V."/>
            <person name="Chiang O."/>
            <person name="Middelboe M."/>
        </authorList>
    </citation>
    <scope>NUCLEOTIDE SEQUENCE [LARGE SCALE GENOMIC DNA]</scope>
    <source>
        <strain evidence="8 9">60.27F</strain>
    </source>
</reference>
<protein>
    <recommendedName>
        <fullName evidence="5">Flagellar hook-associated protein 2</fullName>
        <shortName evidence="5">HAP2</shortName>
    </recommendedName>
    <alternativeName>
        <fullName evidence="5">Flagellar cap protein</fullName>
    </alternativeName>
</protein>
<proteinExistence type="inferred from homology"/>
<dbReference type="EMBL" id="POSK01000015">
    <property type="protein sequence ID" value="PNI02530.1"/>
    <property type="molecule type" value="Genomic_DNA"/>
</dbReference>
<dbReference type="GO" id="GO:0005576">
    <property type="term" value="C:extracellular region"/>
    <property type="evidence" value="ECO:0007669"/>
    <property type="project" value="UniProtKB-SubCell"/>
</dbReference>
<keyword evidence="8" id="KW-0282">Flagellum</keyword>
<evidence type="ECO:0000259" key="6">
    <source>
        <dbReference type="Pfam" id="PF02465"/>
    </source>
</evidence>
<evidence type="ECO:0000313" key="9">
    <source>
        <dbReference type="Proteomes" id="UP000236449"/>
    </source>
</evidence>
<keyword evidence="8" id="KW-0969">Cilium</keyword>
<sequence length="445" mass="48184">MSSIDPITMATQLATYDVQAFQTRYDTQNTKYQSQLTALGKIETALRDFRTAINEINNSTSSIVKNSATASSDGYLSATADATALSGSYQFFVEQIATAHQVSADMPVNLDASTVVPSTGTLDFSINGETMSLDLSTIDSNGDGVSTMAELVTAINSDSSNPGVNATLVRSNGQTYFMLSSEETGVNNTINVSASGTGQAWFENAFANLTEITAPQDAIIWAGAQGSGLQLTSSSNTFENVVDGVDITVSKAQTSGETPISMTVAPDQEGTTEQMNSIIKAYNSLMSTIDKYTTIGGEDTARGVLAGDSTVRSIETQLKTIIREQFSGIRLADLGIEISRDGSMSIDSDKFKEAQTTNSQALNTFFNGDGNLLDSIDEMMEPYLQFSTGMFSSRKDALRQTLDRISDRQEALERKYEMSYNRYLKQYTQMNQIITQMNQTMSMFG</sequence>
<organism evidence="8 9">
    <name type="scientific">Vibrio diazotrophicus</name>
    <dbReference type="NCBI Taxonomy" id="685"/>
    <lineage>
        <taxon>Bacteria</taxon>
        <taxon>Pseudomonadati</taxon>
        <taxon>Pseudomonadota</taxon>
        <taxon>Gammaproteobacteria</taxon>
        <taxon>Vibrionales</taxon>
        <taxon>Vibrionaceae</taxon>
        <taxon>Vibrio</taxon>
    </lineage>
</organism>
<feature type="domain" description="Flagellar hook-associated protein 2 N-terminal" evidence="6">
    <location>
        <begin position="2"/>
        <end position="100"/>
    </location>
</feature>
<keyword evidence="8" id="KW-0966">Cell projection</keyword>
<evidence type="ECO:0000256" key="3">
    <source>
        <dbReference type="ARBA" id="ARBA00023054"/>
    </source>
</evidence>
<evidence type="ECO:0000256" key="1">
    <source>
        <dbReference type="ARBA" id="ARBA00009764"/>
    </source>
</evidence>
<dbReference type="InterPro" id="IPR003481">
    <property type="entry name" value="FliD_N"/>
</dbReference>
<keyword evidence="5" id="KW-0964">Secreted</keyword>
<keyword evidence="3" id="KW-0175">Coiled coil</keyword>
<accession>A0A2J8HW80</accession>
<dbReference type="OrthoDB" id="9810816at2"/>
<evidence type="ECO:0000259" key="7">
    <source>
        <dbReference type="Pfam" id="PF07195"/>
    </source>
</evidence>
<dbReference type="GO" id="GO:0071973">
    <property type="term" value="P:bacterial-type flagellum-dependent cell motility"/>
    <property type="evidence" value="ECO:0007669"/>
    <property type="project" value="TreeGrafter"/>
</dbReference>
<evidence type="ECO:0000256" key="5">
    <source>
        <dbReference type="RuleBase" id="RU362066"/>
    </source>
</evidence>
<dbReference type="Pfam" id="PF07196">
    <property type="entry name" value="Flagellin_IN"/>
    <property type="match status" value="1"/>
</dbReference>
<dbReference type="InterPro" id="IPR010810">
    <property type="entry name" value="Flagellin_hook_IN_motif"/>
</dbReference>
<dbReference type="GO" id="GO:0009421">
    <property type="term" value="C:bacterial-type flagellum filament cap"/>
    <property type="evidence" value="ECO:0007669"/>
    <property type="project" value="InterPro"/>
</dbReference>
<evidence type="ECO:0000256" key="4">
    <source>
        <dbReference type="ARBA" id="ARBA00023143"/>
    </source>
</evidence>
<dbReference type="InterPro" id="IPR010809">
    <property type="entry name" value="FliD_C"/>
</dbReference>
<dbReference type="Pfam" id="PF02465">
    <property type="entry name" value="FliD_N"/>
    <property type="match status" value="1"/>
</dbReference>
<evidence type="ECO:0000313" key="8">
    <source>
        <dbReference type="EMBL" id="PNI02530.1"/>
    </source>
</evidence>
<dbReference type="InterPro" id="IPR040026">
    <property type="entry name" value="FliD"/>
</dbReference>
<dbReference type="RefSeq" id="WP_102967009.1">
    <property type="nucleotide sequence ID" value="NZ_POSK01000015.1"/>
</dbReference>
<dbReference type="PANTHER" id="PTHR30288:SF0">
    <property type="entry name" value="FLAGELLAR HOOK-ASSOCIATED PROTEIN 2"/>
    <property type="match status" value="1"/>
</dbReference>
<gene>
    <name evidence="8" type="ORF">C1N32_18200</name>
</gene>
<name>A0A2J8HW80_VIBDI</name>
<comment type="function">
    <text evidence="5">Required for morphogenesis and for the elongation of the flagellar filament by facilitating polymerization of the flagellin monomers at the tip of growing filament. Forms a capping structure, which prevents flagellin subunits (transported through the central channel of the flagellum) from leaking out without polymerization at the distal end.</text>
</comment>
<comment type="subcellular location">
    <subcellularLocation>
        <location evidence="5">Secreted</location>
    </subcellularLocation>
    <subcellularLocation>
        <location evidence="5">Bacterial flagellum</location>
    </subcellularLocation>
</comment>
<dbReference type="GO" id="GO:0007155">
    <property type="term" value="P:cell adhesion"/>
    <property type="evidence" value="ECO:0007669"/>
    <property type="project" value="InterPro"/>
</dbReference>
<keyword evidence="4 5" id="KW-0975">Bacterial flagellum</keyword>
<dbReference type="AlphaFoldDB" id="A0A2J8HW80"/>
<feature type="domain" description="Flagellar hook-associated protein 2 C-terminal" evidence="7">
    <location>
        <begin position="227"/>
        <end position="439"/>
    </location>
</feature>